<dbReference type="Proteomes" id="UP001193680">
    <property type="component" value="Unassembled WGS sequence"/>
</dbReference>
<organism evidence="2 3">
    <name type="scientific">Thiomicrorhabdus heinhorstiae</name>
    <dbReference type="NCBI Taxonomy" id="2748010"/>
    <lineage>
        <taxon>Bacteria</taxon>
        <taxon>Pseudomonadati</taxon>
        <taxon>Pseudomonadota</taxon>
        <taxon>Gammaproteobacteria</taxon>
        <taxon>Thiotrichales</taxon>
        <taxon>Piscirickettsiaceae</taxon>
        <taxon>Thiomicrorhabdus</taxon>
    </lineage>
</organism>
<feature type="transmembrane region" description="Helical" evidence="1">
    <location>
        <begin position="48"/>
        <end position="74"/>
    </location>
</feature>
<protein>
    <submittedName>
        <fullName evidence="2">Uncharacterized protein</fullName>
    </submittedName>
</protein>
<sequence length="176" mass="20619">MSELFWVNLFHQFAVGLSVGSSTFALVFYYYVVAAGETLPEQRKFMHIVYFVLRIGMMLIVLSEFAIFLYSYHINNYLYWMANPEVLMRLTLFTVIVINALLMHKRLISMWIGPVIAGGSWYAFFFFSVFVDIRWVELGFNYVTLLSGYLLWLLLLGIFLSALRLYLTRAQRLNEA</sequence>
<proteinExistence type="predicted"/>
<feature type="transmembrane region" description="Helical" evidence="1">
    <location>
        <begin position="86"/>
        <end position="103"/>
    </location>
</feature>
<dbReference type="EMBL" id="JACBGI020000003">
    <property type="protein sequence ID" value="MBF6057377.1"/>
    <property type="molecule type" value="Genomic_DNA"/>
</dbReference>
<accession>A0ABS0BZ72</accession>
<evidence type="ECO:0000313" key="3">
    <source>
        <dbReference type="Proteomes" id="UP001193680"/>
    </source>
</evidence>
<keyword evidence="3" id="KW-1185">Reference proteome</keyword>
<evidence type="ECO:0000256" key="1">
    <source>
        <dbReference type="SAM" id="Phobius"/>
    </source>
</evidence>
<evidence type="ECO:0000313" key="2">
    <source>
        <dbReference type="EMBL" id="MBF6057377.1"/>
    </source>
</evidence>
<keyword evidence="1" id="KW-1133">Transmembrane helix</keyword>
<feature type="transmembrane region" description="Helical" evidence="1">
    <location>
        <begin position="12"/>
        <end position="36"/>
    </location>
</feature>
<dbReference type="RefSeq" id="WP_185977523.1">
    <property type="nucleotide sequence ID" value="NZ_JACBGI020000003.1"/>
</dbReference>
<gene>
    <name evidence="2" type="ORF">H8792_003395</name>
</gene>
<feature type="transmembrane region" description="Helical" evidence="1">
    <location>
        <begin position="149"/>
        <end position="167"/>
    </location>
</feature>
<feature type="transmembrane region" description="Helical" evidence="1">
    <location>
        <begin position="110"/>
        <end position="129"/>
    </location>
</feature>
<reference evidence="2 3" key="1">
    <citation type="submission" date="2020-06" db="EMBL/GenBank/DDBJ databases">
        <authorList>
            <person name="Scott K."/>
        </authorList>
    </citation>
    <scope>NUCLEOTIDE SEQUENCE [LARGE SCALE GENOMIC DNA]</scope>
    <source>
        <strain evidence="2 3">HH1</strain>
    </source>
</reference>
<keyword evidence="1" id="KW-0812">Transmembrane</keyword>
<keyword evidence="1" id="KW-0472">Membrane</keyword>
<reference evidence="2 3" key="2">
    <citation type="submission" date="2020-11" db="EMBL/GenBank/DDBJ databases">
        <title>Sulfur oxidizing isolate from Hospital Hole Sinkhole.</title>
        <authorList>
            <person name="Scott K.M."/>
        </authorList>
    </citation>
    <scope>NUCLEOTIDE SEQUENCE [LARGE SCALE GENOMIC DNA]</scope>
    <source>
        <strain evidence="2 3">HH1</strain>
    </source>
</reference>
<name>A0ABS0BZ72_9GAMM</name>
<comment type="caution">
    <text evidence="2">The sequence shown here is derived from an EMBL/GenBank/DDBJ whole genome shotgun (WGS) entry which is preliminary data.</text>
</comment>